<dbReference type="OrthoDB" id="9759676at2"/>
<name>A0A3Q9EQG7_9ACTN</name>
<gene>
    <name evidence="2" type="ORF">EJ357_07555</name>
</gene>
<organism evidence="2 3">
    <name type="scientific">Streptomyces cyaneochromogenes</name>
    <dbReference type="NCBI Taxonomy" id="2496836"/>
    <lineage>
        <taxon>Bacteria</taxon>
        <taxon>Bacillati</taxon>
        <taxon>Actinomycetota</taxon>
        <taxon>Actinomycetes</taxon>
        <taxon>Kitasatosporales</taxon>
        <taxon>Streptomycetaceae</taxon>
        <taxon>Streptomyces</taxon>
    </lineage>
</organism>
<dbReference type="AlphaFoldDB" id="A0A3Q9EQG7"/>
<evidence type="ECO:0000256" key="1">
    <source>
        <dbReference type="SAM" id="MobiDB-lite"/>
    </source>
</evidence>
<evidence type="ECO:0000313" key="2">
    <source>
        <dbReference type="EMBL" id="AZQ33322.1"/>
    </source>
</evidence>
<sequence>MGRRDRPLGLGHVPEHPHLDRSVVIVPVSSLSRLPSEALTAASSLGDEVRAVTVCHPDPEDRAALPAPGALLDRVGPRRAPGPAGRRTVLPGPAHRRVRP</sequence>
<evidence type="ECO:0000313" key="3">
    <source>
        <dbReference type="Proteomes" id="UP000280298"/>
    </source>
</evidence>
<feature type="compositionally biased region" description="Low complexity" evidence="1">
    <location>
        <begin position="78"/>
        <end position="87"/>
    </location>
</feature>
<keyword evidence="3" id="KW-1185">Reference proteome</keyword>
<reference evidence="2 3" key="1">
    <citation type="journal article" date="2019" name="Int. J. Syst. Evol. Microbiol.">
        <title>Streptomyces cyaneochromogenes sp. nov., a blue pigment-producing actinomycete from manganese-contaminated soil.</title>
        <authorList>
            <person name="Tang X."/>
            <person name="Zhao J."/>
            <person name="Li K."/>
            <person name="Chen Z."/>
            <person name="Sun Y."/>
            <person name="Gao J."/>
        </authorList>
    </citation>
    <scope>NUCLEOTIDE SEQUENCE [LARGE SCALE GENOMIC DNA]</scope>
    <source>
        <strain evidence="2 3">MK-45</strain>
    </source>
</reference>
<dbReference type="Proteomes" id="UP000280298">
    <property type="component" value="Chromosome"/>
</dbReference>
<dbReference type="KEGG" id="scya:EJ357_07555"/>
<proteinExistence type="predicted"/>
<feature type="region of interest" description="Disordered" evidence="1">
    <location>
        <begin position="72"/>
        <end position="100"/>
    </location>
</feature>
<protein>
    <submittedName>
        <fullName evidence="2">Uncharacterized protein</fullName>
    </submittedName>
</protein>
<dbReference type="EMBL" id="CP034539">
    <property type="protein sequence ID" value="AZQ33322.1"/>
    <property type="molecule type" value="Genomic_DNA"/>
</dbReference>
<accession>A0A3Q9EQG7</accession>